<dbReference type="InterPro" id="IPR055170">
    <property type="entry name" value="GFO_IDH_MocA-like_dom"/>
</dbReference>
<dbReference type="InterPro" id="IPR036291">
    <property type="entry name" value="NAD(P)-bd_dom_sf"/>
</dbReference>
<dbReference type="GO" id="GO:0000166">
    <property type="term" value="F:nucleotide binding"/>
    <property type="evidence" value="ECO:0007669"/>
    <property type="project" value="InterPro"/>
</dbReference>
<organism evidence="4 5">
    <name type="scientific">Actinomadura geliboluensis</name>
    <dbReference type="NCBI Taxonomy" id="882440"/>
    <lineage>
        <taxon>Bacteria</taxon>
        <taxon>Bacillati</taxon>
        <taxon>Actinomycetota</taxon>
        <taxon>Actinomycetes</taxon>
        <taxon>Streptosporangiales</taxon>
        <taxon>Thermomonosporaceae</taxon>
        <taxon>Actinomadura</taxon>
    </lineage>
</organism>
<name>A0A5S4H4Z7_9ACTN</name>
<proteinExistence type="predicted"/>
<dbReference type="AlphaFoldDB" id="A0A5S4H4Z7"/>
<keyword evidence="1" id="KW-0560">Oxidoreductase</keyword>
<dbReference type="OrthoDB" id="103047at2"/>
<sequence>MRIGVIGLSRGLHLAGWARRLGMDVVAACDRDAARREAARPDLPGAVLTEHWEELLEHRLDGIVLANDFDEHAPLAIAFLERDVHVLSECAACVSEDEGRRLVAAAERSAATYSFAENFVEHPHVRLIRQAVEGGELGRVSLIEADYLHGMAPDAVTGLIGDPASWRSRIAATAYCTHTVSPVLAVTDAWPVEVAAFSADEANPRDAVVMTVRLSTGALAITRHGFLQGEPDSHWSWLSVRGTRALAESVRSAGERSWSVRVRAEGWSRGAAAAHEEERVPQPFVLNGQEVERHDEGTVRILQGFKATVERGEPPLVPVRPAVAASLVGVAGAESLKNGSRPMPVPDFSPE</sequence>
<evidence type="ECO:0000256" key="1">
    <source>
        <dbReference type="ARBA" id="ARBA00023002"/>
    </source>
</evidence>
<dbReference type="Proteomes" id="UP000305238">
    <property type="component" value="Unassembled WGS sequence"/>
</dbReference>
<dbReference type="SUPFAM" id="SSF51735">
    <property type="entry name" value="NAD(P)-binding Rossmann-fold domains"/>
    <property type="match status" value="1"/>
</dbReference>
<dbReference type="Gene3D" id="3.40.50.720">
    <property type="entry name" value="NAD(P)-binding Rossmann-like Domain"/>
    <property type="match status" value="1"/>
</dbReference>
<feature type="domain" description="Gfo/Idh/MocA-like oxidoreductase N-terminal" evidence="2">
    <location>
        <begin position="1"/>
        <end position="114"/>
    </location>
</feature>
<feature type="domain" description="GFO/IDH/MocA-like oxidoreductase" evidence="3">
    <location>
        <begin position="126"/>
        <end position="245"/>
    </location>
</feature>
<dbReference type="InterPro" id="IPR000683">
    <property type="entry name" value="Gfo/Idh/MocA-like_OxRdtase_N"/>
</dbReference>
<dbReference type="PANTHER" id="PTHR43818:SF11">
    <property type="entry name" value="BCDNA.GH03377"/>
    <property type="match status" value="1"/>
</dbReference>
<dbReference type="EMBL" id="VCKZ01000073">
    <property type="protein sequence ID" value="TMR40022.1"/>
    <property type="molecule type" value="Genomic_DNA"/>
</dbReference>
<protein>
    <submittedName>
        <fullName evidence="4">Gfo/Idh/MocA family oxidoreductase</fullName>
    </submittedName>
</protein>
<dbReference type="SUPFAM" id="SSF55347">
    <property type="entry name" value="Glyceraldehyde-3-phosphate dehydrogenase-like, C-terminal domain"/>
    <property type="match status" value="1"/>
</dbReference>
<dbReference type="Pfam" id="PF01408">
    <property type="entry name" value="GFO_IDH_MocA"/>
    <property type="match status" value="1"/>
</dbReference>
<evidence type="ECO:0000313" key="4">
    <source>
        <dbReference type="EMBL" id="TMR40022.1"/>
    </source>
</evidence>
<dbReference type="Gene3D" id="3.30.360.10">
    <property type="entry name" value="Dihydrodipicolinate Reductase, domain 2"/>
    <property type="match status" value="1"/>
</dbReference>
<accession>A0A5S4H4Z7</accession>
<dbReference type="RefSeq" id="WP_138636573.1">
    <property type="nucleotide sequence ID" value="NZ_VCKZ01000073.1"/>
</dbReference>
<dbReference type="GO" id="GO:0016491">
    <property type="term" value="F:oxidoreductase activity"/>
    <property type="evidence" value="ECO:0007669"/>
    <property type="project" value="UniProtKB-KW"/>
</dbReference>
<keyword evidence="5" id="KW-1185">Reference proteome</keyword>
<gene>
    <name evidence="4" type="ORF">ETD96_12960</name>
</gene>
<dbReference type="PANTHER" id="PTHR43818">
    <property type="entry name" value="BCDNA.GH03377"/>
    <property type="match status" value="1"/>
</dbReference>
<reference evidence="4 5" key="1">
    <citation type="submission" date="2019-05" db="EMBL/GenBank/DDBJ databases">
        <title>Draft genome sequence of Actinomadura geliboluensis A8036.</title>
        <authorList>
            <person name="Saricaoglu S."/>
            <person name="Isik K."/>
        </authorList>
    </citation>
    <scope>NUCLEOTIDE SEQUENCE [LARGE SCALE GENOMIC DNA]</scope>
    <source>
        <strain evidence="4 5">A8036</strain>
    </source>
</reference>
<evidence type="ECO:0000259" key="2">
    <source>
        <dbReference type="Pfam" id="PF01408"/>
    </source>
</evidence>
<evidence type="ECO:0000259" key="3">
    <source>
        <dbReference type="Pfam" id="PF22725"/>
    </source>
</evidence>
<dbReference type="InterPro" id="IPR050463">
    <property type="entry name" value="Gfo/Idh/MocA_oxidrdct_glycsds"/>
</dbReference>
<evidence type="ECO:0000313" key="5">
    <source>
        <dbReference type="Proteomes" id="UP000305238"/>
    </source>
</evidence>
<dbReference type="Pfam" id="PF22725">
    <property type="entry name" value="GFO_IDH_MocA_C3"/>
    <property type="match status" value="1"/>
</dbReference>
<comment type="caution">
    <text evidence="4">The sequence shown here is derived from an EMBL/GenBank/DDBJ whole genome shotgun (WGS) entry which is preliminary data.</text>
</comment>